<accession>A0ABR3BGJ6</accession>
<dbReference type="SMART" id="SM00220">
    <property type="entry name" value="S_TKc"/>
    <property type="match status" value="1"/>
</dbReference>
<dbReference type="InterPro" id="IPR008271">
    <property type="entry name" value="Ser/Thr_kinase_AS"/>
</dbReference>
<feature type="domain" description="Protein kinase" evidence="5">
    <location>
        <begin position="91"/>
        <end position="395"/>
    </location>
</feature>
<keyword evidence="7" id="KW-1185">Reference proteome</keyword>
<dbReference type="PROSITE" id="PS50011">
    <property type="entry name" value="PROTEIN_KINASE_DOM"/>
    <property type="match status" value="1"/>
</dbReference>
<comment type="caution">
    <text evidence="6">The sequence shown here is derived from an EMBL/GenBank/DDBJ whole genome shotgun (WGS) entry which is preliminary data.</text>
</comment>
<dbReference type="Pfam" id="PF00069">
    <property type="entry name" value="Pkinase"/>
    <property type="match status" value="2"/>
</dbReference>
<organism evidence="6 7">
    <name type="scientific">Phycomyces blakesleeanus</name>
    <dbReference type="NCBI Taxonomy" id="4837"/>
    <lineage>
        <taxon>Eukaryota</taxon>
        <taxon>Fungi</taxon>
        <taxon>Fungi incertae sedis</taxon>
        <taxon>Mucoromycota</taxon>
        <taxon>Mucoromycotina</taxon>
        <taxon>Mucoromycetes</taxon>
        <taxon>Mucorales</taxon>
        <taxon>Phycomycetaceae</taxon>
        <taxon>Phycomyces</taxon>
    </lineage>
</organism>
<proteinExistence type="predicted"/>
<dbReference type="Proteomes" id="UP001448207">
    <property type="component" value="Unassembled WGS sequence"/>
</dbReference>
<gene>
    <name evidence="6" type="ORF">J3Q64DRAFT_1716086</name>
</gene>
<dbReference type="InterPro" id="IPR050629">
    <property type="entry name" value="STE20/SPS1-PAK"/>
</dbReference>
<sequence length="508" mass="56266">MDTPSTVLVSPTHVHVTGRLSHERTKSANDVLLSVTQKTSLLRSLSSNTLRPRTKSLSILFERWSPQFLSPQEDVPDPIQKTQLSVNRCDYELTAVIGRGSSATVYSGYHLPTRATIAIKRIDLERLDINGTGTRLDALHKEIQIMSLCNHPHLLPIYQSFVSNSYLYIVMPLMSAGSCLDLLTQISRTGLSESIVACILKQVALGLDYLHTNHLIHRDVKAANLLLDWKTGYVSLADFGVSNHLLPNVAESSEPVSKHVGPATMQVPRSTCSNLIVAGLSDPISHPKVSLRRSFVGTPCWMAPEILGCQAYGTSVDIWSLGITALELACGRAPFSEFDIRTIFACILHRPSPTLQSVDSKASFGDSFHDFVDQCLHKNPGQRTTAQEALSHKFLCHAEPPTHLADYLACYPKLNKNTSQTLFLHKQPLCDTLHTSMHENDDQNALCWDFSAQLIKPFQLDICQAKFMNKSLEDTLDLPITPQDIQVFSVKSSDLPLEGCKKTSLPNF</sequence>
<dbReference type="SUPFAM" id="SSF56112">
    <property type="entry name" value="Protein kinase-like (PK-like)"/>
    <property type="match status" value="1"/>
</dbReference>
<dbReference type="PROSITE" id="PS00107">
    <property type="entry name" value="PROTEIN_KINASE_ATP"/>
    <property type="match status" value="1"/>
</dbReference>
<evidence type="ECO:0000256" key="3">
    <source>
        <dbReference type="ARBA" id="ARBA00022840"/>
    </source>
</evidence>
<reference evidence="6 7" key="1">
    <citation type="submission" date="2024-04" db="EMBL/GenBank/DDBJ databases">
        <title>Symmetric and asymmetric DNA N6-adenine methylation regulates different biological responses in Mucorales.</title>
        <authorList>
            <consortium name="Lawrence Berkeley National Laboratory"/>
            <person name="Lax C."/>
            <person name="Mondo S.J."/>
            <person name="Osorio-Concepcion M."/>
            <person name="Muszewska A."/>
            <person name="Corrochano-Luque M."/>
            <person name="Gutierrez G."/>
            <person name="Riley R."/>
            <person name="Lipzen A."/>
            <person name="Guo J."/>
            <person name="Hundley H."/>
            <person name="Amirebrahimi M."/>
            <person name="Ng V."/>
            <person name="Lorenzo-Gutierrez D."/>
            <person name="Binder U."/>
            <person name="Yang J."/>
            <person name="Song Y."/>
            <person name="Canovas D."/>
            <person name="Navarro E."/>
            <person name="Freitag M."/>
            <person name="Gabaldon T."/>
            <person name="Grigoriev I.V."/>
            <person name="Corrochano L.M."/>
            <person name="Nicolas F.E."/>
            <person name="Garre V."/>
        </authorList>
    </citation>
    <scope>NUCLEOTIDE SEQUENCE [LARGE SCALE GENOMIC DNA]</scope>
    <source>
        <strain evidence="6 7">L51</strain>
    </source>
</reference>
<dbReference type="PROSITE" id="PS00108">
    <property type="entry name" value="PROTEIN_KINASE_ST"/>
    <property type="match status" value="1"/>
</dbReference>
<keyword evidence="2 4" id="KW-0547">Nucleotide-binding</keyword>
<keyword evidence="3 4" id="KW-0067">ATP-binding</keyword>
<dbReference type="PANTHER" id="PTHR48012">
    <property type="entry name" value="STERILE20-LIKE KINASE, ISOFORM B-RELATED"/>
    <property type="match status" value="1"/>
</dbReference>
<name>A0ABR3BGJ6_PHYBL</name>
<evidence type="ECO:0000256" key="4">
    <source>
        <dbReference type="PROSITE-ProRule" id="PRU10141"/>
    </source>
</evidence>
<dbReference type="EC" id="2.7.11.1" evidence="1"/>
<protein>
    <recommendedName>
        <fullName evidence="1">non-specific serine/threonine protein kinase</fullName>
        <ecNumber evidence="1">2.7.11.1</ecNumber>
    </recommendedName>
</protein>
<evidence type="ECO:0000256" key="2">
    <source>
        <dbReference type="ARBA" id="ARBA00022741"/>
    </source>
</evidence>
<dbReference type="PANTHER" id="PTHR48012:SF16">
    <property type="entry name" value="NON-SPECIFIC SERINE_THREONINE PROTEIN KINASE"/>
    <property type="match status" value="1"/>
</dbReference>
<evidence type="ECO:0000259" key="5">
    <source>
        <dbReference type="PROSITE" id="PS50011"/>
    </source>
</evidence>
<dbReference type="Gene3D" id="3.30.200.20">
    <property type="entry name" value="Phosphorylase Kinase, domain 1"/>
    <property type="match status" value="1"/>
</dbReference>
<dbReference type="InterPro" id="IPR011009">
    <property type="entry name" value="Kinase-like_dom_sf"/>
</dbReference>
<evidence type="ECO:0000313" key="6">
    <source>
        <dbReference type="EMBL" id="KAL0097969.1"/>
    </source>
</evidence>
<dbReference type="EMBL" id="JBCLYO010000001">
    <property type="protein sequence ID" value="KAL0097969.1"/>
    <property type="molecule type" value="Genomic_DNA"/>
</dbReference>
<dbReference type="Gene3D" id="1.10.510.10">
    <property type="entry name" value="Transferase(Phosphotransferase) domain 1"/>
    <property type="match status" value="1"/>
</dbReference>
<feature type="binding site" evidence="4">
    <location>
        <position position="120"/>
    </location>
    <ligand>
        <name>ATP</name>
        <dbReference type="ChEBI" id="CHEBI:30616"/>
    </ligand>
</feature>
<evidence type="ECO:0000256" key="1">
    <source>
        <dbReference type="ARBA" id="ARBA00012513"/>
    </source>
</evidence>
<dbReference type="InterPro" id="IPR000719">
    <property type="entry name" value="Prot_kinase_dom"/>
</dbReference>
<evidence type="ECO:0000313" key="7">
    <source>
        <dbReference type="Proteomes" id="UP001448207"/>
    </source>
</evidence>
<dbReference type="InterPro" id="IPR017441">
    <property type="entry name" value="Protein_kinase_ATP_BS"/>
</dbReference>